<dbReference type="eggNOG" id="ENOG502ZCE3">
    <property type="taxonomic scope" value="Bacteria"/>
</dbReference>
<gene>
    <name evidence="1" type="ORF">AW11_01924</name>
</gene>
<name>A0A011PMY9_ACCRE</name>
<accession>A0A011PMY9</accession>
<organism evidence="1 2">
    <name type="scientific">Accumulibacter regalis</name>
    <dbReference type="NCBI Taxonomy" id="522306"/>
    <lineage>
        <taxon>Bacteria</taxon>
        <taxon>Pseudomonadati</taxon>
        <taxon>Pseudomonadota</taxon>
        <taxon>Betaproteobacteria</taxon>
        <taxon>Candidatus Accumulibacter</taxon>
    </lineage>
</organism>
<keyword evidence="2" id="KW-1185">Reference proteome</keyword>
<dbReference type="Proteomes" id="UP000022141">
    <property type="component" value="Unassembled WGS sequence"/>
</dbReference>
<reference evidence="1" key="1">
    <citation type="submission" date="2014-02" db="EMBL/GenBank/DDBJ databases">
        <title>Expanding our view of genomic diversity in Candidatus Accumulibacter clades.</title>
        <authorList>
            <person name="Skennerton C.T."/>
            <person name="Barr J.J."/>
            <person name="Slater F.R."/>
            <person name="Bond P.L."/>
            <person name="Tyson G.W."/>
        </authorList>
    </citation>
    <scope>NUCLEOTIDE SEQUENCE [LARGE SCALE GENOMIC DNA]</scope>
</reference>
<evidence type="ECO:0000313" key="2">
    <source>
        <dbReference type="Proteomes" id="UP000022141"/>
    </source>
</evidence>
<comment type="caution">
    <text evidence="1">The sequence shown here is derived from an EMBL/GenBank/DDBJ whole genome shotgun (WGS) entry which is preliminary data.</text>
</comment>
<evidence type="ECO:0000313" key="1">
    <source>
        <dbReference type="EMBL" id="EXI88821.1"/>
    </source>
</evidence>
<proteinExistence type="predicted"/>
<dbReference type="AlphaFoldDB" id="A0A011PMY9"/>
<dbReference type="STRING" id="1454004.AW11_01924"/>
<dbReference type="EMBL" id="JEMY01000024">
    <property type="protein sequence ID" value="EXI88821.1"/>
    <property type="molecule type" value="Genomic_DNA"/>
</dbReference>
<sequence length="293" mass="34974">MSESSSICLVMPYFGQWPFWMPFFLQSCRFNPSVDWLLYTDCQPLDHCPENVRVVQISLNDYCRKVSTKLSIDFSPTKAYKLCDIRPALGLIHEDELRAYHFWGFGDIDVVYGDLRAYFTDERLQGYDLYSTHARRVSGHLCLIRNTLRMREVFKRIPDWQRRFCDQEHHALDEGAFTRIFLRNKNLPAFLQRLIGTVFNPWYRCSEFVEAYSTPYARIDWVDGHRNFPRRWFWTDGKLTNDVNGAREFPYFHFIVWKRHQWEKLQAYQLQSTSGFAGSSSWSISEQGFERDQ</sequence>
<dbReference type="Pfam" id="PF20330">
    <property type="entry name" value="DUF6625"/>
    <property type="match status" value="1"/>
</dbReference>
<protein>
    <submittedName>
        <fullName evidence="1">Uncharacterized protein</fullName>
    </submittedName>
</protein>
<dbReference type="PATRIC" id="fig|1454004.3.peg.1988"/>
<dbReference type="InterPro" id="IPR046733">
    <property type="entry name" value="DUF6625"/>
</dbReference>